<comment type="caution">
    <text evidence="2">The sequence shown here is derived from an EMBL/GenBank/DDBJ whole genome shotgun (WGS) entry which is preliminary data.</text>
</comment>
<keyword evidence="3" id="KW-1185">Reference proteome</keyword>
<sequence>MGISDINFDNFDNVAVRIVRRGNLNADKGGSLPTELEIGREPRDPPHRRRLPGGVPARPLPDSSIYSSPSSDELHKVNKLYFLLHKDKAVLKLCIHTCDGLNSRLPLPPRLLVATSGSPLARTGPGESC</sequence>
<feature type="region of interest" description="Disordered" evidence="1">
    <location>
        <begin position="24"/>
        <end position="71"/>
    </location>
</feature>
<evidence type="ECO:0000313" key="3">
    <source>
        <dbReference type="Proteomes" id="UP000024635"/>
    </source>
</evidence>
<protein>
    <submittedName>
        <fullName evidence="2">Uncharacterized protein</fullName>
    </submittedName>
</protein>
<dbReference type="Proteomes" id="UP000024635">
    <property type="component" value="Unassembled WGS sequence"/>
</dbReference>
<evidence type="ECO:0000256" key="1">
    <source>
        <dbReference type="SAM" id="MobiDB-lite"/>
    </source>
</evidence>
<dbReference type="AlphaFoldDB" id="A0A016SJ25"/>
<accession>A0A016SJ25</accession>
<feature type="compositionally biased region" description="Low complexity" evidence="1">
    <location>
        <begin position="61"/>
        <end position="71"/>
    </location>
</feature>
<organism evidence="2 3">
    <name type="scientific">Ancylostoma ceylanicum</name>
    <dbReference type="NCBI Taxonomy" id="53326"/>
    <lineage>
        <taxon>Eukaryota</taxon>
        <taxon>Metazoa</taxon>
        <taxon>Ecdysozoa</taxon>
        <taxon>Nematoda</taxon>
        <taxon>Chromadorea</taxon>
        <taxon>Rhabditida</taxon>
        <taxon>Rhabditina</taxon>
        <taxon>Rhabditomorpha</taxon>
        <taxon>Strongyloidea</taxon>
        <taxon>Ancylostomatidae</taxon>
        <taxon>Ancylostomatinae</taxon>
        <taxon>Ancylostoma</taxon>
    </lineage>
</organism>
<reference evidence="3" key="1">
    <citation type="journal article" date="2015" name="Nat. Genet.">
        <title>The genome and transcriptome of the zoonotic hookworm Ancylostoma ceylanicum identify infection-specific gene families.</title>
        <authorList>
            <person name="Schwarz E.M."/>
            <person name="Hu Y."/>
            <person name="Antoshechkin I."/>
            <person name="Miller M.M."/>
            <person name="Sternberg P.W."/>
            <person name="Aroian R.V."/>
        </authorList>
    </citation>
    <scope>NUCLEOTIDE SEQUENCE</scope>
    <source>
        <strain evidence="3">HY135</strain>
    </source>
</reference>
<gene>
    <name evidence="2" type="primary">Acey_s0221.g2556</name>
    <name evidence="2" type="ORF">Y032_0221g2556</name>
</gene>
<dbReference type="EMBL" id="JARK01001557">
    <property type="protein sequence ID" value="EYB90331.1"/>
    <property type="molecule type" value="Genomic_DNA"/>
</dbReference>
<proteinExistence type="predicted"/>
<name>A0A016SJ25_9BILA</name>
<evidence type="ECO:0000313" key="2">
    <source>
        <dbReference type="EMBL" id="EYB90331.1"/>
    </source>
</evidence>